<comment type="caution">
    <text evidence="1">The sequence shown here is derived from an EMBL/GenBank/DDBJ whole genome shotgun (WGS) entry which is preliminary data.</text>
</comment>
<sequence length="46" mass="5600">MAEQWEEAPSLYLQLDAKSLFHGDDLKENRIQEMEFYSEKENRHDK</sequence>
<evidence type="ECO:0000313" key="1">
    <source>
        <dbReference type="EMBL" id="MCI04881.1"/>
    </source>
</evidence>
<dbReference type="GO" id="GO:0005634">
    <property type="term" value="C:nucleus"/>
    <property type="evidence" value="ECO:0007669"/>
    <property type="project" value="InterPro"/>
</dbReference>
<organism evidence="1 2">
    <name type="scientific">Trifolium medium</name>
    <dbReference type="NCBI Taxonomy" id="97028"/>
    <lineage>
        <taxon>Eukaryota</taxon>
        <taxon>Viridiplantae</taxon>
        <taxon>Streptophyta</taxon>
        <taxon>Embryophyta</taxon>
        <taxon>Tracheophyta</taxon>
        <taxon>Spermatophyta</taxon>
        <taxon>Magnoliopsida</taxon>
        <taxon>eudicotyledons</taxon>
        <taxon>Gunneridae</taxon>
        <taxon>Pentapetalae</taxon>
        <taxon>rosids</taxon>
        <taxon>fabids</taxon>
        <taxon>Fabales</taxon>
        <taxon>Fabaceae</taxon>
        <taxon>Papilionoideae</taxon>
        <taxon>50 kb inversion clade</taxon>
        <taxon>NPAAA clade</taxon>
        <taxon>Hologalegina</taxon>
        <taxon>IRL clade</taxon>
        <taxon>Trifolieae</taxon>
        <taxon>Trifolium</taxon>
    </lineage>
</organism>
<dbReference type="Proteomes" id="UP000265520">
    <property type="component" value="Unassembled WGS sequence"/>
</dbReference>
<proteinExistence type="predicted"/>
<reference evidence="1 2" key="1">
    <citation type="journal article" date="2018" name="Front. Plant Sci.">
        <title>Red Clover (Trifolium pratense) and Zigzag Clover (T. medium) - A Picture of Genomic Similarities and Differences.</title>
        <authorList>
            <person name="Dluhosova J."/>
            <person name="Istvanek J."/>
            <person name="Nedelnik J."/>
            <person name="Repkova J."/>
        </authorList>
    </citation>
    <scope>NUCLEOTIDE SEQUENCE [LARGE SCALE GENOMIC DNA]</scope>
    <source>
        <strain evidence="2">cv. 10/8</strain>
        <tissue evidence="1">Leaf</tissue>
    </source>
</reference>
<feature type="non-terminal residue" evidence="1">
    <location>
        <position position="46"/>
    </location>
</feature>
<dbReference type="InterPro" id="IPR026314">
    <property type="entry name" value="YLP_motif_con_p1"/>
</dbReference>
<keyword evidence="2" id="KW-1185">Reference proteome</keyword>
<dbReference type="PANTHER" id="PTHR13413">
    <property type="entry name" value="YLP MOTIF CONTAINING PROTEIN NUCLEAR PROTEIN ZAP"/>
    <property type="match status" value="1"/>
</dbReference>
<accession>A0A392NYJ8</accession>
<dbReference type="EMBL" id="LXQA010056827">
    <property type="protein sequence ID" value="MCI04881.1"/>
    <property type="molecule type" value="Genomic_DNA"/>
</dbReference>
<dbReference type="GO" id="GO:0032204">
    <property type="term" value="P:regulation of telomere maintenance"/>
    <property type="evidence" value="ECO:0007669"/>
    <property type="project" value="TreeGrafter"/>
</dbReference>
<dbReference type="PANTHER" id="PTHR13413:SF0">
    <property type="entry name" value="YLP MOTIF-CONTAINING PROTEIN 1"/>
    <property type="match status" value="1"/>
</dbReference>
<dbReference type="AlphaFoldDB" id="A0A392NYJ8"/>
<evidence type="ECO:0000313" key="2">
    <source>
        <dbReference type="Proteomes" id="UP000265520"/>
    </source>
</evidence>
<protein>
    <submittedName>
        <fullName evidence="1">YLP motif-containing protein</fullName>
    </submittedName>
</protein>
<name>A0A392NYJ8_9FABA</name>